<feature type="region of interest" description="Disordered" evidence="1">
    <location>
        <begin position="185"/>
        <end position="212"/>
    </location>
</feature>
<sequence length="821" mass="85220">MNEGEREAEMTGEVTLLGVRHHGPGSARAVAAALTALRPDAVLIEGPPEADELLALAGRADLVPPVALLAHPVGEPARALSWPFAAFSPEWVAIRHALAQGVPVRFVDLPAAARFALAEEPAGSDERAGQAEPDPIAVLAAAAGQPDPEAWWEDVVEHRLPDRDPLAPFEAIAEAMAELRADDPVGTPGSPGVHPGTGAGVGAARPGPGPAGTRPGFGELREAYMRLQIRAARRAGHRRIAVVCGAWHVPALAAPRAAGADRLLLAALPKRPRTEVSWVPWSHGRLALRSGYGAGIESPGWYQHLFDSADRGPAALARWFARAAELLRGADHPVSAAQVIEAVRLAETLAALRGRPVAGLAETLDAARAVLCEGSEIALALVREQLVVGEVLGQVPADAPAVPLQHDLTRLQRTLRLRPEPTGRELVLDLRKELDAARSLLLHRLRLLELDWGRPVAGRGSGTFKEVWQLCWDPGLAVAVVTAGQWGSTVEAAAAGRLAQLAGQAATPAELARLAEQCLLADLPAALPAVLAALADRAALGSDTAALADALPALVRALRYGDVRGTDRGALEQVARGLAERVRIGLGAACTGLSGAGAAAMRDRLEAVHRAVALLESGAGSRLDDRSASDTASGSPADRWAAALAGLADREPTGGPATGVPGLLRGRAVRLLLDDGRLTFGQARRRLGLALSGAGEPADAASWIEGFLAGGGALLLHDAQLLGLLDDWLLAVPEQEFTALLPLLRRAFAELEAGVRRGIGARIAAGHPAAAGGGPQAEPPLDQQRADAALPTVRLLLGLPGGTPAPSPPARIPRQSDRRAA</sequence>
<name>A0A2V4ND68_9ACTN</name>
<keyword evidence="3" id="KW-1185">Reference proteome</keyword>
<proteinExistence type="predicted"/>
<organism evidence="2 3">
    <name type="scientific">Streptomyces tateyamensis</name>
    <dbReference type="NCBI Taxonomy" id="565073"/>
    <lineage>
        <taxon>Bacteria</taxon>
        <taxon>Bacillati</taxon>
        <taxon>Actinomycetota</taxon>
        <taxon>Actinomycetes</taxon>
        <taxon>Kitasatosporales</taxon>
        <taxon>Streptomycetaceae</taxon>
        <taxon>Streptomyces</taxon>
    </lineage>
</organism>
<evidence type="ECO:0000256" key="1">
    <source>
        <dbReference type="SAM" id="MobiDB-lite"/>
    </source>
</evidence>
<dbReference type="AlphaFoldDB" id="A0A2V4ND68"/>
<protein>
    <submittedName>
        <fullName evidence="2">Uncharacterized protein</fullName>
    </submittedName>
</protein>
<feature type="region of interest" description="Disordered" evidence="1">
    <location>
        <begin position="766"/>
        <end position="785"/>
    </location>
</feature>
<evidence type="ECO:0000313" key="2">
    <source>
        <dbReference type="EMBL" id="PYC78099.1"/>
    </source>
</evidence>
<dbReference type="Pfam" id="PF18934">
    <property type="entry name" value="DUF5682"/>
    <property type="match status" value="1"/>
</dbReference>
<gene>
    <name evidence="2" type="ORF">C7C46_17375</name>
</gene>
<reference evidence="2 3" key="1">
    <citation type="submission" date="2018-03" db="EMBL/GenBank/DDBJ databases">
        <title>Bioinformatic expansion and discovery of thiopeptide antibiotics.</title>
        <authorList>
            <person name="Schwalen C.J."/>
            <person name="Hudson G.A."/>
            <person name="Mitchell D.A."/>
        </authorList>
    </citation>
    <scope>NUCLEOTIDE SEQUENCE [LARGE SCALE GENOMIC DNA]</scope>
    <source>
        <strain evidence="2 3">ATCC 21389</strain>
    </source>
</reference>
<dbReference type="OrthoDB" id="9768066at2"/>
<dbReference type="InterPro" id="IPR043737">
    <property type="entry name" value="DUF5682"/>
</dbReference>
<feature type="compositionally biased region" description="Low complexity" evidence="1">
    <location>
        <begin position="202"/>
        <end position="212"/>
    </location>
</feature>
<evidence type="ECO:0000313" key="3">
    <source>
        <dbReference type="Proteomes" id="UP000248039"/>
    </source>
</evidence>
<accession>A0A2V4ND68</accession>
<feature type="region of interest" description="Disordered" evidence="1">
    <location>
        <begin position="797"/>
        <end position="821"/>
    </location>
</feature>
<comment type="caution">
    <text evidence="2">The sequence shown here is derived from an EMBL/GenBank/DDBJ whole genome shotgun (WGS) entry which is preliminary data.</text>
</comment>
<dbReference type="EMBL" id="PYBW01000053">
    <property type="protein sequence ID" value="PYC78099.1"/>
    <property type="molecule type" value="Genomic_DNA"/>
</dbReference>
<dbReference type="Proteomes" id="UP000248039">
    <property type="component" value="Unassembled WGS sequence"/>
</dbReference>